<keyword evidence="2" id="KW-0488">Methylation</keyword>
<evidence type="ECO:0000259" key="9">
    <source>
        <dbReference type="PROSITE" id="PS50885"/>
    </source>
</evidence>
<dbReference type="SUPFAM" id="SSF58104">
    <property type="entry name" value="Methyl-accepting chemotaxis protein (MCP) signaling domain"/>
    <property type="match status" value="1"/>
</dbReference>
<dbReference type="Pfam" id="PF00015">
    <property type="entry name" value="MCPsignal"/>
    <property type="match status" value="1"/>
</dbReference>
<reference evidence="10 11" key="1">
    <citation type="journal article" date="2015" name="Stand. Genomic Sci.">
        <title>Genomic Encyclopedia of Bacterial and Archaeal Type Strains, Phase III: the genomes of soil and plant-associated and newly described type strains.</title>
        <authorList>
            <person name="Whitman W.B."/>
            <person name="Woyke T."/>
            <person name="Klenk H.P."/>
            <person name="Zhou Y."/>
            <person name="Lilburn T.G."/>
            <person name="Beck B.J."/>
            <person name="De Vos P."/>
            <person name="Vandamme P."/>
            <person name="Eisen J.A."/>
            <person name="Garrity G."/>
            <person name="Hugenholtz P."/>
            <person name="Kyrpides N.C."/>
        </authorList>
    </citation>
    <scope>NUCLEOTIDE SEQUENCE [LARGE SCALE GENOMIC DNA]</scope>
    <source>
        <strain evidence="10 11">CGMCC 1.10685</strain>
    </source>
</reference>
<dbReference type="CDD" id="cd19411">
    <property type="entry name" value="MCP2201-like_sensor"/>
    <property type="match status" value="1"/>
</dbReference>
<evidence type="ECO:0000256" key="7">
    <source>
        <dbReference type="SAM" id="Phobius"/>
    </source>
</evidence>
<evidence type="ECO:0000313" key="10">
    <source>
        <dbReference type="EMBL" id="TWI48305.1"/>
    </source>
</evidence>
<dbReference type="EMBL" id="VLKW01000003">
    <property type="protein sequence ID" value="TWI48305.1"/>
    <property type="molecule type" value="Genomic_DNA"/>
</dbReference>
<protein>
    <submittedName>
        <fullName evidence="10">Methyl-accepting chemotaxis protein</fullName>
    </submittedName>
</protein>
<feature type="domain" description="HAMP" evidence="9">
    <location>
        <begin position="233"/>
        <end position="271"/>
    </location>
</feature>
<feature type="coiled-coil region" evidence="5">
    <location>
        <begin position="483"/>
        <end position="514"/>
    </location>
</feature>
<evidence type="ECO:0000256" key="3">
    <source>
        <dbReference type="ARBA" id="ARBA00029447"/>
    </source>
</evidence>
<dbReference type="GO" id="GO:0006935">
    <property type="term" value="P:chemotaxis"/>
    <property type="evidence" value="ECO:0007669"/>
    <property type="project" value="InterPro"/>
</dbReference>
<feature type="transmembrane region" description="Helical" evidence="7">
    <location>
        <begin position="12"/>
        <end position="32"/>
    </location>
</feature>
<feature type="compositionally biased region" description="Polar residues" evidence="6">
    <location>
        <begin position="301"/>
        <end position="311"/>
    </location>
</feature>
<dbReference type="Proteomes" id="UP000315112">
    <property type="component" value="Unassembled WGS sequence"/>
</dbReference>
<feature type="domain" description="Methyl-accepting transducer" evidence="8">
    <location>
        <begin position="276"/>
        <end position="505"/>
    </location>
</feature>
<evidence type="ECO:0000256" key="1">
    <source>
        <dbReference type="ARBA" id="ARBA00004370"/>
    </source>
</evidence>
<dbReference type="PANTHER" id="PTHR43531">
    <property type="entry name" value="PROTEIN ICFG"/>
    <property type="match status" value="1"/>
</dbReference>
<keyword evidence="7" id="KW-1133">Transmembrane helix</keyword>
<evidence type="ECO:0000259" key="8">
    <source>
        <dbReference type="PROSITE" id="PS50111"/>
    </source>
</evidence>
<dbReference type="GO" id="GO:0005886">
    <property type="term" value="C:plasma membrane"/>
    <property type="evidence" value="ECO:0007669"/>
    <property type="project" value="TreeGrafter"/>
</dbReference>
<name>A0A562PV41_9BURK</name>
<dbReference type="GO" id="GO:0007165">
    <property type="term" value="P:signal transduction"/>
    <property type="evidence" value="ECO:0007669"/>
    <property type="project" value="UniProtKB-KW"/>
</dbReference>
<dbReference type="AlphaFoldDB" id="A0A562PV41"/>
<keyword evidence="5" id="KW-0175">Coiled coil</keyword>
<comment type="similarity">
    <text evidence="3">Belongs to the methyl-accepting chemotaxis (MCP) protein family.</text>
</comment>
<evidence type="ECO:0000256" key="5">
    <source>
        <dbReference type="SAM" id="Coils"/>
    </source>
</evidence>
<evidence type="ECO:0000313" key="11">
    <source>
        <dbReference type="Proteomes" id="UP000315112"/>
    </source>
</evidence>
<feature type="compositionally biased region" description="Low complexity" evidence="6">
    <location>
        <begin position="542"/>
        <end position="565"/>
    </location>
</feature>
<keyword evidence="7" id="KW-0472">Membrane</keyword>
<keyword evidence="4" id="KW-0807">Transducer</keyword>
<dbReference type="InterPro" id="IPR051310">
    <property type="entry name" value="MCP_chemotaxis"/>
</dbReference>
<dbReference type="FunFam" id="1.10.287.950:FF:000001">
    <property type="entry name" value="Methyl-accepting chemotaxis sensory transducer"/>
    <property type="match status" value="1"/>
</dbReference>
<feature type="region of interest" description="Disordered" evidence="6">
    <location>
        <begin position="542"/>
        <end position="581"/>
    </location>
</feature>
<feature type="transmembrane region" description="Helical" evidence="7">
    <location>
        <begin position="195"/>
        <end position="214"/>
    </location>
</feature>
<evidence type="ECO:0000256" key="6">
    <source>
        <dbReference type="SAM" id="MobiDB-lite"/>
    </source>
</evidence>
<dbReference type="Pfam" id="PF12729">
    <property type="entry name" value="4HB_MCP_1"/>
    <property type="match status" value="1"/>
</dbReference>
<gene>
    <name evidence="10" type="ORF">IP92_01693</name>
</gene>
<accession>A0A562PV41</accession>
<dbReference type="InterPro" id="IPR024478">
    <property type="entry name" value="HlyB_4HB_MCP"/>
</dbReference>
<proteinExistence type="inferred from homology"/>
<dbReference type="PRINTS" id="PR00260">
    <property type="entry name" value="CHEMTRNSDUCR"/>
</dbReference>
<dbReference type="GO" id="GO:0004888">
    <property type="term" value="F:transmembrane signaling receptor activity"/>
    <property type="evidence" value="ECO:0007669"/>
    <property type="project" value="InterPro"/>
</dbReference>
<dbReference type="Gene3D" id="1.10.287.950">
    <property type="entry name" value="Methyl-accepting chemotaxis protein"/>
    <property type="match status" value="1"/>
</dbReference>
<dbReference type="InterPro" id="IPR047347">
    <property type="entry name" value="YvaQ-like_sensor"/>
</dbReference>
<dbReference type="SMART" id="SM00283">
    <property type="entry name" value="MA"/>
    <property type="match status" value="1"/>
</dbReference>
<dbReference type="PROSITE" id="PS50111">
    <property type="entry name" value="CHEMOTAXIS_TRANSDUC_2"/>
    <property type="match status" value="1"/>
</dbReference>
<dbReference type="CDD" id="cd11386">
    <property type="entry name" value="MCP_signal"/>
    <property type="match status" value="1"/>
</dbReference>
<dbReference type="InterPro" id="IPR004090">
    <property type="entry name" value="Chemotax_Me-accpt_rcpt"/>
</dbReference>
<comment type="caution">
    <text evidence="10">The sequence shown here is derived from an EMBL/GenBank/DDBJ whole genome shotgun (WGS) entry which is preliminary data.</text>
</comment>
<dbReference type="PANTHER" id="PTHR43531:SF14">
    <property type="entry name" value="METHYL-ACCEPTING CHEMOTAXIS PROTEIN I-RELATED"/>
    <property type="match status" value="1"/>
</dbReference>
<evidence type="ECO:0000256" key="4">
    <source>
        <dbReference type="PROSITE-ProRule" id="PRU00284"/>
    </source>
</evidence>
<dbReference type="PROSITE" id="PS50885">
    <property type="entry name" value="HAMP"/>
    <property type="match status" value="1"/>
</dbReference>
<sequence length="581" mass="61386">MNFKNMKVGTRLAVGYALVLLLLAIIVGFGLLKMREIQERMRVITDVNNVQINYASQMQDSVTDRMMSLRNIGLQREQSDMQAELARMKKQEDLYADMYVKLGKTFEDPSTTAAEKAFYAKLAEHDKTAAPVIEKIKKLGLANEVDATNDALLKEMNPLQTAWIDTLNELIRFEVKLNDQSAAEARNAYDSAVRLMLILGAIAVAVGIGAATIVTRTLLKQLGGEPDYAVSIATRIADGDLTVDVPVQAGDETSMMAAMRHMRDKLAAIVAEVRSGTDTIATAAAQVSAGNHDLSSRTEEQASSLEETASSMEELTSTVRQNADNAQQASAMAASASDVASQGGAVVAQVVDTMSAIDASAKKIVDIISVIDGIAFQTNILALNAAVEAARAGEQGRGFAVVAGEVRNLAHRAGSAAKEIKALIDDSVEKVGVGTQLVGQAGATMTEVVGSVQRVTDIMSEISAASREQSSGIEQVNQAITSMDEVTQQNAALVEEASAASEAMQEQARKLAELVGMFTLAQGQAAAPAARVHTAAKKPVAVSKPARPALAAAPAPAMKAPAQKTAPRKATVGGDSDWEEF</sequence>
<dbReference type="InterPro" id="IPR003660">
    <property type="entry name" value="HAMP_dom"/>
</dbReference>
<comment type="subcellular location">
    <subcellularLocation>
        <location evidence="1">Membrane</location>
    </subcellularLocation>
</comment>
<organism evidence="10 11">
    <name type="scientific">Pseudoduganella flava</name>
    <dbReference type="NCBI Taxonomy" id="871742"/>
    <lineage>
        <taxon>Bacteria</taxon>
        <taxon>Pseudomonadati</taxon>
        <taxon>Pseudomonadota</taxon>
        <taxon>Betaproteobacteria</taxon>
        <taxon>Burkholderiales</taxon>
        <taxon>Oxalobacteraceae</taxon>
        <taxon>Telluria group</taxon>
        <taxon>Pseudoduganella</taxon>
    </lineage>
</organism>
<evidence type="ECO:0000256" key="2">
    <source>
        <dbReference type="ARBA" id="ARBA00022481"/>
    </source>
</evidence>
<dbReference type="RefSeq" id="WP_307724844.1">
    <property type="nucleotide sequence ID" value="NZ_CP046904.1"/>
</dbReference>
<feature type="region of interest" description="Disordered" evidence="6">
    <location>
        <begin position="290"/>
        <end position="311"/>
    </location>
</feature>
<keyword evidence="7" id="KW-0812">Transmembrane</keyword>
<dbReference type="InterPro" id="IPR004089">
    <property type="entry name" value="MCPsignal_dom"/>
</dbReference>